<gene>
    <name evidence="1" type="ORF">ACIQFM_28695</name>
</gene>
<dbReference type="RefSeq" id="WP_350891367.1">
    <property type="nucleotide sequence ID" value="NZ_JBEOTR010000017.1"/>
</dbReference>
<proteinExistence type="predicted"/>
<comment type="caution">
    <text evidence="1">The sequence shown here is derived from an EMBL/GenBank/DDBJ whole genome shotgun (WGS) entry which is preliminary data.</text>
</comment>
<reference evidence="1 2" key="1">
    <citation type="submission" date="2024-10" db="EMBL/GenBank/DDBJ databases">
        <title>The Natural Products Discovery Center: Release of the First 8490 Sequenced Strains for Exploring Actinobacteria Biosynthetic Diversity.</title>
        <authorList>
            <person name="Kalkreuter E."/>
            <person name="Kautsar S.A."/>
            <person name="Yang D."/>
            <person name="Bader C.D."/>
            <person name="Teijaro C.N."/>
            <person name="Fluegel L."/>
            <person name="Davis C.M."/>
            <person name="Simpson J.R."/>
            <person name="Lauterbach L."/>
            <person name="Steele A.D."/>
            <person name="Gui C."/>
            <person name="Meng S."/>
            <person name="Li G."/>
            <person name="Viehrig K."/>
            <person name="Ye F."/>
            <person name="Su P."/>
            <person name="Kiefer A.F."/>
            <person name="Nichols A."/>
            <person name="Cepeda A.J."/>
            <person name="Yan W."/>
            <person name="Fan B."/>
            <person name="Jiang Y."/>
            <person name="Adhikari A."/>
            <person name="Zheng C.-J."/>
            <person name="Schuster L."/>
            <person name="Cowan T.M."/>
            <person name="Smanski M.J."/>
            <person name="Chevrette M.G."/>
            <person name="De Carvalho L.P.S."/>
            <person name="Shen B."/>
        </authorList>
    </citation>
    <scope>NUCLEOTIDE SEQUENCE [LARGE SCALE GENOMIC DNA]</scope>
    <source>
        <strain evidence="1 2">NPDC093086</strain>
    </source>
</reference>
<sequence length="211" mass="24363">MTALAVHRRLGTTVKHDEVDGPACRPTRRSYGELLEETLIEELEEGGAYVSPGYTTPWRGLDSRDPLEDEDPFERGERLWNEWHDLSENPEERQERRRPGRAADIVPPYVGEVSVTVDPEIARRHAERQAERKAATARPMEYETAGGVVVVEGLTKVWRGPCAQCSAEFEQRRPVSQRQRWRTLCSDVCKAAWRRDRARDRKRRQRDDEAA</sequence>
<dbReference type="EMBL" id="JBIVPC010000017">
    <property type="protein sequence ID" value="MFJ6040230.1"/>
    <property type="molecule type" value="Genomic_DNA"/>
</dbReference>
<evidence type="ECO:0000313" key="1">
    <source>
        <dbReference type="EMBL" id="MFJ6040230.1"/>
    </source>
</evidence>
<keyword evidence="2" id="KW-1185">Reference proteome</keyword>
<organism evidence="1 2">
    <name type="scientific">Streptomyces ardesiacus</name>
    <dbReference type="NCBI Taxonomy" id="285564"/>
    <lineage>
        <taxon>Bacteria</taxon>
        <taxon>Bacillati</taxon>
        <taxon>Actinomycetota</taxon>
        <taxon>Actinomycetes</taxon>
        <taxon>Kitasatosporales</taxon>
        <taxon>Streptomycetaceae</taxon>
        <taxon>Streptomyces</taxon>
    </lineage>
</organism>
<evidence type="ECO:0000313" key="2">
    <source>
        <dbReference type="Proteomes" id="UP001617907"/>
    </source>
</evidence>
<name>A0ABW8HJD5_9ACTN</name>
<accession>A0ABW8HJD5</accession>
<protein>
    <recommendedName>
        <fullName evidence="3">Zinc finger CGNR domain-containing protein</fullName>
    </recommendedName>
</protein>
<dbReference type="Proteomes" id="UP001617907">
    <property type="component" value="Unassembled WGS sequence"/>
</dbReference>
<evidence type="ECO:0008006" key="3">
    <source>
        <dbReference type="Google" id="ProtNLM"/>
    </source>
</evidence>